<evidence type="ECO:0000256" key="1">
    <source>
        <dbReference type="SAM" id="MobiDB-lite"/>
    </source>
</evidence>
<proteinExistence type="predicted"/>
<evidence type="ECO:0000313" key="3">
    <source>
        <dbReference type="Proteomes" id="UP000572817"/>
    </source>
</evidence>
<name>A0A8H4IXE9_9PEZI</name>
<protein>
    <submittedName>
        <fullName evidence="2">Uncharacterized protein</fullName>
    </submittedName>
</protein>
<comment type="caution">
    <text evidence="2">The sequence shown here is derived from an EMBL/GenBank/DDBJ whole genome shotgun (WGS) entry which is preliminary data.</text>
</comment>
<gene>
    <name evidence="2" type="ORF">GTA08_BOTSDO02314</name>
</gene>
<reference evidence="2" key="1">
    <citation type="submission" date="2020-04" db="EMBL/GenBank/DDBJ databases">
        <title>Genome Assembly and Annotation of Botryosphaeria dothidea sdau 11-99, a Latent Pathogen of Apple Fruit Ring Rot in China.</title>
        <authorList>
            <person name="Yu C."/>
            <person name="Diao Y."/>
            <person name="Lu Q."/>
            <person name="Zhao J."/>
            <person name="Cui S."/>
            <person name="Peng C."/>
            <person name="He B."/>
            <person name="Liu H."/>
        </authorList>
    </citation>
    <scope>NUCLEOTIDE SEQUENCE [LARGE SCALE GENOMIC DNA]</scope>
    <source>
        <strain evidence="2">Sdau11-99</strain>
    </source>
</reference>
<organism evidence="2 3">
    <name type="scientific">Botryosphaeria dothidea</name>
    <dbReference type="NCBI Taxonomy" id="55169"/>
    <lineage>
        <taxon>Eukaryota</taxon>
        <taxon>Fungi</taxon>
        <taxon>Dikarya</taxon>
        <taxon>Ascomycota</taxon>
        <taxon>Pezizomycotina</taxon>
        <taxon>Dothideomycetes</taxon>
        <taxon>Dothideomycetes incertae sedis</taxon>
        <taxon>Botryosphaeriales</taxon>
        <taxon>Botryosphaeriaceae</taxon>
        <taxon>Botryosphaeria</taxon>
    </lineage>
</organism>
<evidence type="ECO:0000313" key="2">
    <source>
        <dbReference type="EMBL" id="KAF4309225.1"/>
    </source>
</evidence>
<accession>A0A8H4IXE9</accession>
<dbReference type="Proteomes" id="UP000572817">
    <property type="component" value="Unassembled WGS sequence"/>
</dbReference>
<keyword evidence="3" id="KW-1185">Reference proteome</keyword>
<dbReference type="AlphaFoldDB" id="A0A8H4IXE9"/>
<sequence length="154" mass="16798">MTPATTFALFDPGSLVFISDYSSVTIDGYDDGCSATTAVRSPKSSAPDLPTTKSDNKFRNPKEPGAARASIPLQMGFQKLKGKKWAQIEGNGFDYDRDECGAASIWMQKKEQGGSGENGRTCWKSTFRAGSWRQVGGELEAWRLRGAVAILEMF</sequence>
<feature type="region of interest" description="Disordered" evidence="1">
    <location>
        <begin position="37"/>
        <end position="68"/>
    </location>
</feature>
<dbReference type="EMBL" id="WWBZ02000016">
    <property type="protein sequence ID" value="KAF4309225.1"/>
    <property type="molecule type" value="Genomic_DNA"/>
</dbReference>